<dbReference type="PROSITE" id="PS00061">
    <property type="entry name" value="ADH_SHORT"/>
    <property type="match status" value="1"/>
</dbReference>
<evidence type="ECO:0000256" key="2">
    <source>
        <dbReference type="ARBA" id="ARBA00023002"/>
    </source>
</evidence>
<dbReference type="EMBL" id="PYVG01000013">
    <property type="protein sequence ID" value="PTB89468.1"/>
    <property type="molecule type" value="Genomic_DNA"/>
</dbReference>
<dbReference type="InterPro" id="IPR002347">
    <property type="entry name" value="SDR_fam"/>
</dbReference>
<dbReference type="Pfam" id="PF00106">
    <property type="entry name" value="adh_short"/>
    <property type="match status" value="1"/>
</dbReference>
<gene>
    <name evidence="5" type="ORF">C9927_01505</name>
    <name evidence="4" type="ORF">C9928_03560</name>
</gene>
<dbReference type="InterPro" id="IPR036291">
    <property type="entry name" value="NAD(P)-bd_dom_sf"/>
</dbReference>
<evidence type="ECO:0000313" key="6">
    <source>
        <dbReference type="Proteomes" id="UP000241514"/>
    </source>
</evidence>
<dbReference type="EMBL" id="PYVF01000011">
    <property type="protein sequence ID" value="PTB89707.1"/>
    <property type="molecule type" value="Genomic_DNA"/>
</dbReference>
<sequence>MKSSPAKPIAVITGAASGIGLALSHHLRADYQLLLVDVNATALQHQFNDWDDVKVYAMDLTNSAEVAAWLTSQLNELDGLDLLVNNAGITHRSLAAATKIDVIERVMAVNYLAPVQLTQGLLPLLQKRSGKIVNMGSMAGWMPVLGRAGYCAAKSALSQYFETLRAELADTGVTLLMIYPSFIDTPIENHALDGQGSIAQHPRSMVGKMRSTEWMAQRIVRAIRSNRQRLFPDRFTYFASLLYRIAPSFYLSLMRRRLRSELDHNH</sequence>
<dbReference type="PRINTS" id="PR00081">
    <property type="entry name" value="GDHRDH"/>
</dbReference>
<comment type="similarity">
    <text evidence="1 3">Belongs to the short-chain dehydrogenases/reductases (SDR) family.</text>
</comment>
<organism evidence="5 7">
    <name type="scientific">Pseudidiomarina aestuarii</name>
    <dbReference type="NCBI Taxonomy" id="624146"/>
    <lineage>
        <taxon>Bacteria</taxon>
        <taxon>Pseudomonadati</taxon>
        <taxon>Pseudomonadota</taxon>
        <taxon>Gammaproteobacteria</taxon>
        <taxon>Alteromonadales</taxon>
        <taxon>Idiomarinaceae</taxon>
        <taxon>Pseudidiomarina</taxon>
    </lineage>
</organism>
<dbReference type="InterPro" id="IPR020904">
    <property type="entry name" value="Sc_DH/Rdtase_CS"/>
</dbReference>
<name>A0A2T4D7B4_9GAMM</name>
<dbReference type="PANTHER" id="PTHR44196">
    <property type="entry name" value="DEHYDROGENASE/REDUCTASE SDR FAMILY MEMBER 7B"/>
    <property type="match status" value="1"/>
</dbReference>
<reference evidence="6 7" key="1">
    <citation type="submission" date="2018-03" db="EMBL/GenBank/DDBJ databases">
        <title>Cross-interface Injection: A General Nanoliter Liquid Handling Method Applied to Single Cells Genome Amplification Automated Nanoliter Liquid Handling Applied to Single Cell Multiple Displacement Amplification.</title>
        <authorList>
            <person name="Yun J."/>
            <person name="Xu P."/>
            <person name="Xu J."/>
            <person name="Dai X."/>
            <person name="Wang Y."/>
            <person name="Zheng X."/>
            <person name="Cao C."/>
            <person name="Yi Q."/>
            <person name="Zhu Y."/>
            <person name="Wang L."/>
            <person name="Dong Z."/>
            <person name="Huang Y."/>
            <person name="Huang L."/>
            <person name="Du W."/>
        </authorList>
    </citation>
    <scope>NUCLEOTIDE SEQUENCE [LARGE SCALE GENOMIC DNA]</scope>
    <source>
        <strain evidence="5 7">A12-4</strain>
        <strain evidence="4 6">A9-4</strain>
    </source>
</reference>
<dbReference type="SUPFAM" id="SSF51735">
    <property type="entry name" value="NAD(P)-binding Rossmann-fold domains"/>
    <property type="match status" value="1"/>
</dbReference>
<evidence type="ECO:0000313" key="7">
    <source>
        <dbReference type="Proteomes" id="UP000242087"/>
    </source>
</evidence>
<evidence type="ECO:0000313" key="5">
    <source>
        <dbReference type="EMBL" id="PTB89707.1"/>
    </source>
</evidence>
<accession>A0A2T4D7B4</accession>
<evidence type="ECO:0000256" key="3">
    <source>
        <dbReference type="RuleBase" id="RU000363"/>
    </source>
</evidence>
<dbReference type="PANTHER" id="PTHR44196:SF1">
    <property type="entry name" value="DEHYDROGENASE_REDUCTASE SDR FAMILY MEMBER 7B"/>
    <property type="match status" value="1"/>
</dbReference>
<dbReference type="Gene3D" id="3.40.50.720">
    <property type="entry name" value="NAD(P)-binding Rossmann-like Domain"/>
    <property type="match status" value="1"/>
</dbReference>
<keyword evidence="2" id="KW-0560">Oxidoreductase</keyword>
<proteinExistence type="inferred from homology"/>
<comment type="caution">
    <text evidence="5">The sequence shown here is derived from an EMBL/GenBank/DDBJ whole genome shotgun (WGS) entry which is preliminary data.</text>
</comment>
<protein>
    <submittedName>
        <fullName evidence="5">Short-chain dehydrogenase</fullName>
    </submittedName>
</protein>
<evidence type="ECO:0000256" key="1">
    <source>
        <dbReference type="ARBA" id="ARBA00006484"/>
    </source>
</evidence>
<evidence type="ECO:0000313" key="4">
    <source>
        <dbReference type="EMBL" id="PTB89468.1"/>
    </source>
</evidence>
<dbReference type="GO" id="GO:0016491">
    <property type="term" value="F:oxidoreductase activity"/>
    <property type="evidence" value="ECO:0007669"/>
    <property type="project" value="UniProtKB-KW"/>
</dbReference>
<dbReference type="AlphaFoldDB" id="A0A2T4D7B4"/>
<dbReference type="PRINTS" id="PR00080">
    <property type="entry name" value="SDRFAMILY"/>
</dbReference>
<dbReference type="Proteomes" id="UP000241514">
    <property type="component" value="Unassembled WGS sequence"/>
</dbReference>
<dbReference type="GO" id="GO:0016020">
    <property type="term" value="C:membrane"/>
    <property type="evidence" value="ECO:0007669"/>
    <property type="project" value="TreeGrafter"/>
</dbReference>
<dbReference type="Proteomes" id="UP000242087">
    <property type="component" value="Unassembled WGS sequence"/>
</dbReference>